<organism evidence="1 2">
    <name type="scientific">Sphingomonas oligophenolica</name>
    <dbReference type="NCBI Taxonomy" id="301154"/>
    <lineage>
        <taxon>Bacteria</taxon>
        <taxon>Pseudomonadati</taxon>
        <taxon>Pseudomonadota</taxon>
        <taxon>Alphaproteobacteria</taxon>
        <taxon>Sphingomonadales</taxon>
        <taxon>Sphingomonadaceae</taxon>
        <taxon>Sphingomonas</taxon>
    </lineage>
</organism>
<protein>
    <submittedName>
        <fullName evidence="1">Uncharacterized protein</fullName>
    </submittedName>
</protein>
<dbReference type="EMBL" id="RCZK01000006">
    <property type="protein sequence ID" value="TPG12262.1"/>
    <property type="molecule type" value="Genomic_DNA"/>
</dbReference>
<gene>
    <name evidence="1" type="ORF">EAH84_08740</name>
</gene>
<dbReference type="RefSeq" id="WP_140870777.1">
    <property type="nucleotide sequence ID" value="NZ_RCZK01000006.1"/>
</dbReference>
<evidence type="ECO:0000313" key="2">
    <source>
        <dbReference type="Proteomes" id="UP000318413"/>
    </source>
</evidence>
<evidence type="ECO:0000313" key="1">
    <source>
        <dbReference type="EMBL" id="TPG12262.1"/>
    </source>
</evidence>
<accession>A0A502CHS6</accession>
<name>A0A502CHS6_9SPHN</name>
<dbReference type="PROSITE" id="PS51257">
    <property type="entry name" value="PROKAR_LIPOPROTEIN"/>
    <property type="match status" value="1"/>
</dbReference>
<reference evidence="1 2" key="1">
    <citation type="journal article" date="2019" name="Environ. Microbiol.">
        <title>Species interactions and distinct microbial communities in high Arctic permafrost affected cryosols are associated with the CH4 and CO2 gas fluxes.</title>
        <authorList>
            <person name="Altshuler I."/>
            <person name="Hamel J."/>
            <person name="Turney S."/>
            <person name="Magnuson E."/>
            <person name="Levesque R."/>
            <person name="Greer C."/>
            <person name="Whyte L.G."/>
        </authorList>
    </citation>
    <scope>NUCLEOTIDE SEQUENCE [LARGE SCALE GENOMIC DNA]</scope>
    <source>
        <strain evidence="1 2">S5.1</strain>
    </source>
</reference>
<dbReference type="Proteomes" id="UP000318413">
    <property type="component" value="Unassembled WGS sequence"/>
</dbReference>
<proteinExistence type="predicted"/>
<dbReference type="AlphaFoldDB" id="A0A502CHS6"/>
<keyword evidence="2" id="KW-1185">Reference proteome</keyword>
<sequence>MTRASALTILLAVAACGPAPDRTASNSAGAALEAAATRTGLIVDPTRVNLVGAWARDTDRVCVVPAGPSSYRIGALVDYGPAQGCAASGTAERQGDRVDIRFGDCRFRAQLVGDRMVFPATMPHACHGLCTGRASLAALTVEHLSASRSEAVTLRAPDRTPLCPG</sequence>
<dbReference type="OrthoDB" id="7448000at2"/>
<comment type="caution">
    <text evidence="1">The sequence shown here is derived from an EMBL/GenBank/DDBJ whole genome shotgun (WGS) entry which is preliminary data.</text>
</comment>